<organism evidence="3 4">
    <name type="scientific">Mycena citricolor</name>
    <dbReference type="NCBI Taxonomy" id="2018698"/>
    <lineage>
        <taxon>Eukaryota</taxon>
        <taxon>Fungi</taxon>
        <taxon>Dikarya</taxon>
        <taxon>Basidiomycota</taxon>
        <taxon>Agaricomycotina</taxon>
        <taxon>Agaricomycetes</taxon>
        <taxon>Agaricomycetidae</taxon>
        <taxon>Agaricales</taxon>
        <taxon>Marasmiineae</taxon>
        <taxon>Mycenaceae</taxon>
        <taxon>Mycena</taxon>
    </lineage>
</organism>
<comment type="caution">
    <text evidence="3">The sequence shown here is derived from an EMBL/GenBank/DDBJ whole genome shotgun (WGS) entry which is preliminary data.</text>
</comment>
<dbReference type="Proteomes" id="UP001295794">
    <property type="component" value="Unassembled WGS sequence"/>
</dbReference>
<reference evidence="3" key="1">
    <citation type="submission" date="2023-11" db="EMBL/GenBank/DDBJ databases">
        <authorList>
            <person name="De Vega J J."/>
            <person name="De Vega J J."/>
        </authorList>
    </citation>
    <scope>NUCLEOTIDE SEQUENCE</scope>
</reference>
<feature type="signal peptide" evidence="2">
    <location>
        <begin position="1"/>
        <end position="19"/>
    </location>
</feature>
<keyword evidence="4" id="KW-1185">Reference proteome</keyword>
<feature type="region of interest" description="Disordered" evidence="1">
    <location>
        <begin position="481"/>
        <end position="516"/>
    </location>
</feature>
<evidence type="ECO:0000256" key="1">
    <source>
        <dbReference type="SAM" id="MobiDB-lite"/>
    </source>
</evidence>
<sequence>MRSATSFIALASLAAGVRGHAVISAVLGANGVQTLGMGVTNTVPRTGTTEQPFQLDTPVLKNLKDDPCGATLLAGSVNIPAAMTAALAQGGGALPSFAADGSIQFTLHQVNADGGGPFTAMVNTDATGASWIPASVLVQAPGINGILHGGPADVPFTAQIPAGTKCTGGADGATCLIRLNNGGTNNSLSLAQGAGPFGGCAAVTQAGGAAAAGGAAGAAAAGNAAGAGAAAAGAAGTAGVAGAAGAASVAGAAGAAGAAAAAAGKKAGKGKGKGRKGGRAMSRHFYGSIEERAAAVESFRRSRILDDIAFLVSRGELTTDLIDEIKTATGTAIDIPIDMLAGQNDAADLGGNSSTAANAPITLQQAVDLKKAVQDAIATALNVLSSGGKVVAVNGLPLAQTGAANAEADAELASGQLTSINAGNAGVGFFQTAAVDSLLGPLASVQGQSTATIAAAGNLNPPAATATAVAVNGAAAAPTAAPAAANGTGRGGRKGGKFGGKFGGKRPAMKNRMTFD</sequence>
<dbReference type="Pfam" id="PF11327">
    <property type="entry name" value="Egh16-like"/>
    <property type="match status" value="1"/>
</dbReference>
<name>A0AAD2HSZ6_9AGAR</name>
<evidence type="ECO:0000313" key="3">
    <source>
        <dbReference type="EMBL" id="CAK5281302.1"/>
    </source>
</evidence>
<dbReference type="PANTHER" id="PTHR34618">
    <property type="entry name" value="SURFACE PROTEIN MAS1, PUTATIVE-RELATED"/>
    <property type="match status" value="1"/>
</dbReference>
<evidence type="ECO:0000313" key="4">
    <source>
        <dbReference type="Proteomes" id="UP001295794"/>
    </source>
</evidence>
<keyword evidence="2" id="KW-0732">Signal</keyword>
<dbReference type="EMBL" id="CAVNYO010000444">
    <property type="protein sequence ID" value="CAK5281302.1"/>
    <property type="molecule type" value="Genomic_DNA"/>
</dbReference>
<dbReference type="AlphaFoldDB" id="A0AAD2HSZ6"/>
<protein>
    <submittedName>
        <fullName evidence="3">Uncharacterized protein</fullName>
    </submittedName>
</protein>
<accession>A0AAD2HSZ6</accession>
<dbReference type="InterPro" id="IPR021476">
    <property type="entry name" value="Egh16-like"/>
</dbReference>
<proteinExistence type="predicted"/>
<evidence type="ECO:0000256" key="2">
    <source>
        <dbReference type="SAM" id="SignalP"/>
    </source>
</evidence>
<gene>
    <name evidence="3" type="ORF">MYCIT1_LOCUS32328</name>
</gene>
<dbReference type="PANTHER" id="PTHR34618:SF4">
    <property type="entry name" value="CAS1"/>
    <property type="match status" value="1"/>
</dbReference>
<feature type="chain" id="PRO_5042051862" evidence="2">
    <location>
        <begin position="20"/>
        <end position="516"/>
    </location>
</feature>